<accession>A0ABQ5C4J6</accession>
<comment type="caution">
    <text evidence="1">The sequence shown here is derived from an EMBL/GenBank/DDBJ whole genome shotgun (WGS) entry which is preliminary data.</text>
</comment>
<organism evidence="1 2">
    <name type="scientific">Tanacetum coccineum</name>
    <dbReference type="NCBI Taxonomy" id="301880"/>
    <lineage>
        <taxon>Eukaryota</taxon>
        <taxon>Viridiplantae</taxon>
        <taxon>Streptophyta</taxon>
        <taxon>Embryophyta</taxon>
        <taxon>Tracheophyta</taxon>
        <taxon>Spermatophyta</taxon>
        <taxon>Magnoliopsida</taxon>
        <taxon>eudicotyledons</taxon>
        <taxon>Gunneridae</taxon>
        <taxon>Pentapetalae</taxon>
        <taxon>asterids</taxon>
        <taxon>campanulids</taxon>
        <taxon>Asterales</taxon>
        <taxon>Asteraceae</taxon>
        <taxon>Asteroideae</taxon>
        <taxon>Anthemideae</taxon>
        <taxon>Anthemidinae</taxon>
        <taxon>Tanacetum</taxon>
    </lineage>
</organism>
<proteinExistence type="predicted"/>
<dbReference type="Proteomes" id="UP001151760">
    <property type="component" value="Unassembled WGS sequence"/>
</dbReference>
<dbReference type="EMBL" id="BQNB010013843">
    <property type="protein sequence ID" value="GJT20896.1"/>
    <property type="molecule type" value="Genomic_DNA"/>
</dbReference>
<evidence type="ECO:0000313" key="2">
    <source>
        <dbReference type="Proteomes" id="UP001151760"/>
    </source>
</evidence>
<protein>
    <submittedName>
        <fullName evidence="1">Uncharacterized protein</fullName>
    </submittedName>
</protein>
<reference evidence="1" key="1">
    <citation type="journal article" date="2022" name="Int. J. Mol. Sci.">
        <title>Draft Genome of Tanacetum Coccineum: Genomic Comparison of Closely Related Tanacetum-Family Plants.</title>
        <authorList>
            <person name="Yamashiro T."/>
            <person name="Shiraishi A."/>
            <person name="Nakayama K."/>
            <person name="Satake H."/>
        </authorList>
    </citation>
    <scope>NUCLEOTIDE SEQUENCE</scope>
</reference>
<name>A0ABQ5C4J6_9ASTR</name>
<reference evidence="1" key="2">
    <citation type="submission" date="2022-01" db="EMBL/GenBank/DDBJ databases">
        <authorList>
            <person name="Yamashiro T."/>
            <person name="Shiraishi A."/>
            <person name="Satake H."/>
            <person name="Nakayama K."/>
        </authorList>
    </citation>
    <scope>NUCLEOTIDE SEQUENCE</scope>
</reference>
<evidence type="ECO:0000313" key="1">
    <source>
        <dbReference type="EMBL" id="GJT20896.1"/>
    </source>
</evidence>
<sequence>MEVHLNHENLLFLLKNGVGGIHKGADDGVSEGNYCQVENANLGVGLISLVVSNLTPSVALASSETLAQLCA</sequence>
<gene>
    <name evidence="1" type="ORF">Tco_0890833</name>
</gene>
<keyword evidence="2" id="KW-1185">Reference proteome</keyword>